<sequence length="60" mass="7109">MMHKSLDSKMIWRNLVEGLMGDEFTVDWSELIAIVSKSWLTPIKTFILIYTLQTTLYTIW</sequence>
<accession>A0A3P6EG28</accession>
<dbReference type="EMBL" id="LR031876">
    <property type="protein sequence ID" value="VDD38688.1"/>
    <property type="molecule type" value="Genomic_DNA"/>
</dbReference>
<reference evidence="1" key="1">
    <citation type="submission" date="2018-11" db="EMBL/GenBank/DDBJ databases">
        <authorList>
            <consortium name="Genoscope - CEA"/>
            <person name="William W."/>
        </authorList>
    </citation>
    <scope>NUCLEOTIDE SEQUENCE</scope>
</reference>
<evidence type="ECO:0000313" key="1">
    <source>
        <dbReference type="EMBL" id="VDD38688.1"/>
    </source>
</evidence>
<organism evidence="1">
    <name type="scientific">Brassica oleracea</name>
    <name type="common">Wild cabbage</name>
    <dbReference type="NCBI Taxonomy" id="3712"/>
    <lineage>
        <taxon>Eukaryota</taxon>
        <taxon>Viridiplantae</taxon>
        <taxon>Streptophyta</taxon>
        <taxon>Embryophyta</taxon>
        <taxon>Tracheophyta</taxon>
        <taxon>Spermatophyta</taxon>
        <taxon>Magnoliopsida</taxon>
        <taxon>eudicotyledons</taxon>
        <taxon>Gunneridae</taxon>
        <taxon>Pentapetalae</taxon>
        <taxon>rosids</taxon>
        <taxon>malvids</taxon>
        <taxon>Brassicales</taxon>
        <taxon>Brassicaceae</taxon>
        <taxon>Brassiceae</taxon>
        <taxon>Brassica</taxon>
    </lineage>
</organism>
<gene>
    <name evidence="1" type="ORF">BOLC7T44248H</name>
</gene>
<proteinExistence type="predicted"/>
<name>A0A3P6EG28_BRAOL</name>
<protein>
    <submittedName>
        <fullName evidence="1">Uncharacterized protein</fullName>
    </submittedName>
</protein>
<dbReference type="AlphaFoldDB" id="A0A3P6EG28"/>